<keyword evidence="2" id="KW-0175">Coiled coil</keyword>
<dbReference type="AlphaFoldDB" id="A0A1W0CEE7"/>
<dbReference type="NCBIfam" id="TIGR00229">
    <property type="entry name" value="sensory_box"/>
    <property type="match status" value="2"/>
</dbReference>
<dbReference type="CDD" id="cd00130">
    <property type="entry name" value="PAS"/>
    <property type="match status" value="2"/>
</dbReference>
<evidence type="ECO:0000259" key="4">
    <source>
        <dbReference type="PROSITE" id="PS50113"/>
    </source>
</evidence>
<dbReference type="GO" id="GO:0016020">
    <property type="term" value="C:membrane"/>
    <property type="evidence" value="ECO:0007669"/>
    <property type="project" value="InterPro"/>
</dbReference>
<reference evidence="5 6" key="1">
    <citation type="submission" date="2017-02" db="EMBL/GenBank/DDBJ databases">
        <title>Chromobacterium haemolyticum H5244.</title>
        <authorList>
            <person name="Gulvik C.A."/>
        </authorList>
    </citation>
    <scope>NUCLEOTIDE SEQUENCE [LARGE SCALE GENOMIC DNA]</scope>
    <source>
        <strain evidence="5 6">H5244</strain>
    </source>
</reference>
<evidence type="ECO:0000256" key="2">
    <source>
        <dbReference type="SAM" id="Coils"/>
    </source>
</evidence>
<evidence type="ECO:0000256" key="1">
    <source>
        <dbReference type="PROSITE-ProRule" id="PRU00284"/>
    </source>
</evidence>
<feature type="domain" description="PAC" evidence="4">
    <location>
        <begin position="92"/>
        <end position="146"/>
    </location>
</feature>
<evidence type="ECO:0000313" key="5">
    <source>
        <dbReference type="EMBL" id="OQS33105.1"/>
    </source>
</evidence>
<dbReference type="InterPro" id="IPR013655">
    <property type="entry name" value="PAS_fold_3"/>
</dbReference>
<feature type="domain" description="Methyl-accepting transducer" evidence="3">
    <location>
        <begin position="253"/>
        <end position="442"/>
    </location>
</feature>
<dbReference type="InterPro" id="IPR050903">
    <property type="entry name" value="Bact_Chemotaxis_MeTrfase"/>
</dbReference>
<dbReference type="PANTHER" id="PTHR24422:SF10">
    <property type="entry name" value="CHEMOTAXIS PROTEIN METHYLTRANSFERASE 2"/>
    <property type="match status" value="1"/>
</dbReference>
<evidence type="ECO:0000313" key="6">
    <source>
        <dbReference type="Proteomes" id="UP000192721"/>
    </source>
</evidence>
<dbReference type="PRINTS" id="PR00260">
    <property type="entry name" value="CHEMTRNSDUCR"/>
</dbReference>
<dbReference type="PANTHER" id="PTHR24422">
    <property type="entry name" value="CHEMOTAXIS PROTEIN METHYLTRANSFERASE"/>
    <property type="match status" value="1"/>
</dbReference>
<dbReference type="InterPro" id="IPR004089">
    <property type="entry name" value="MCPsignal_dom"/>
</dbReference>
<dbReference type="InterPro" id="IPR001610">
    <property type="entry name" value="PAC"/>
</dbReference>
<dbReference type="InterPro" id="IPR004090">
    <property type="entry name" value="Chemotax_Me-accpt_rcpt"/>
</dbReference>
<dbReference type="RefSeq" id="WP_043639012.1">
    <property type="nucleotide sequence ID" value="NZ_CP109905.1"/>
</dbReference>
<dbReference type="PROSITE" id="PS50111">
    <property type="entry name" value="CHEMOTAXIS_TRANSDUC_2"/>
    <property type="match status" value="1"/>
</dbReference>
<proteinExistence type="predicted"/>
<dbReference type="Gene3D" id="1.10.287.950">
    <property type="entry name" value="Methyl-accepting chemotaxis protein"/>
    <property type="match status" value="1"/>
</dbReference>
<dbReference type="SUPFAM" id="SSF58104">
    <property type="entry name" value="Methyl-accepting chemotaxis protein (MCP) signaling domain"/>
    <property type="match status" value="1"/>
</dbReference>
<protein>
    <submittedName>
        <fullName evidence="5">Chemotaxis protein</fullName>
    </submittedName>
</protein>
<dbReference type="Proteomes" id="UP000192721">
    <property type="component" value="Unassembled WGS sequence"/>
</dbReference>
<keyword evidence="1" id="KW-0807">Transducer</keyword>
<dbReference type="Pfam" id="PF08447">
    <property type="entry name" value="PAS_3"/>
    <property type="match status" value="2"/>
</dbReference>
<dbReference type="InterPro" id="IPR000014">
    <property type="entry name" value="PAS"/>
</dbReference>
<dbReference type="PROSITE" id="PS50113">
    <property type="entry name" value="PAC"/>
    <property type="match status" value="2"/>
</dbReference>
<feature type="coiled-coil region" evidence="2">
    <location>
        <begin position="253"/>
        <end position="280"/>
    </location>
</feature>
<dbReference type="InterPro" id="IPR035965">
    <property type="entry name" value="PAS-like_dom_sf"/>
</dbReference>
<comment type="caution">
    <text evidence="5">The sequence shown here is derived from an EMBL/GenBank/DDBJ whole genome shotgun (WGS) entry which is preliminary data.</text>
</comment>
<feature type="domain" description="PAC" evidence="4">
    <location>
        <begin position="216"/>
        <end position="268"/>
    </location>
</feature>
<dbReference type="Gene3D" id="3.30.450.20">
    <property type="entry name" value="PAS domain"/>
    <property type="match status" value="2"/>
</dbReference>
<dbReference type="SMART" id="SM00091">
    <property type="entry name" value="PAS"/>
    <property type="match status" value="2"/>
</dbReference>
<dbReference type="SMART" id="SM00283">
    <property type="entry name" value="MA"/>
    <property type="match status" value="1"/>
</dbReference>
<dbReference type="SUPFAM" id="SSF55785">
    <property type="entry name" value="PYP-like sensor domain (PAS domain)"/>
    <property type="match status" value="2"/>
</dbReference>
<accession>A0A1W0CEE7</accession>
<sequence>MPFFSGKLKEQLNELTGQLDDLRGMLSAIDRSMAMIQFTPDGIVTNVNENFLRTMAYQREEVIGKHHRIFCDKNYVSSPAYAEFWQKLKRGEPVNGRFSRFAKNGEEIWLEASYTPILSSDGQVCGVVKVASDISEQVHREQNDQAIRLAISRSMAQIEFDLDGNIQDANENFLNTFGYTLAEIRGRHHRMLCDADYAASPDYAEFWRQLRQGKFFQGQFKRLSKNGQTIWLEATYNPVYDLNGKPVRVVKFAQDITRRVQQLQAQAENAQSAVEVSVNTEQLSVKGSAVLEQAATEITKVASSVESSSIIITKLGDSSGQIGTIISTISEIADQTNLLALNAAIEAARAGEMGRGFAVVADEVRKLAERTSQSTGEISGIVRSIQEDSKSAISSMQQVRGLADTSLQLSEQARDSIAEIRAGAKEVVQVVRDVSELLQQRA</sequence>
<evidence type="ECO:0000259" key="3">
    <source>
        <dbReference type="PROSITE" id="PS50111"/>
    </source>
</evidence>
<dbReference type="GO" id="GO:0004888">
    <property type="term" value="F:transmembrane signaling receptor activity"/>
    <property type="evidence" value="ECO:0007669"/>
    <property type="project" value="InterPro"/>
</dbReference>
<dbReference type="SMART" id="SM00086">
    <property type="entry name" value="PAC"/>
    <property type="match status" value="2"/>
</dbReference>
<dbReference type="InterPro" id="IPR000700">
    <property type="entry name" value="PAS-assoc_C"/>
</dbReference>
<dbReference type="CDD" id="cd11386">
    <property type="entry name" value="MCP_signal"/>
    <property type="match status" value="1"/>
</dbReference>
<dbReference type="GO" id="GO:0006935">
    <property type="term" value="P:chemotaxis"/>
    <property type="evidence" value="ECO:0007669"/>
    <property type="project" value="InterPro"/>
</dbReference>
<name>A0A1W0CEE7_9NEIS</name>
<gene>
    <name evidence="5" type="ORF">B0T45_20795</name>
</gene>
<dbReference type="GO" id="GO:0007165">
    <property type="term" value="P:signal transduction"/>
    <property type="evidence" value="ECO:0007669"/>
    <property type="project" value="UniProtKB-KW"/>
</dbReference>
<dbReference type="EMBL" id="MUKV01000041">
    <property type="protein sequence ID" value="OQS33105.1"/>
    <property type="molecule type" value="Genomic_DNA"/>
</dbReference>
<dbReference type="Pfam" id="PF00015">
    <property type="entry name" value="MCPsignal"/>
    <property type="match status" value="1"/>
</dbReference>
<organism evidence="5 6">
    <name type="scientific">Chromobacterium haemolyticum</name>
    <dbReference type="NCBI Taxonomy" id="394935"/>
    <lineage>
        <taxon>Bacteria</taxon>
        <taxon>Pseudomonadati</taxon>
        <taxon>Pseudomonadota</taxon>
        <taxon>Betaproteobacteria</taxon>
        <taxon>Neisseriales</taxon>
        <taxon>Chromobacteriaceae</taxon>
        <taxon>Chromobacterium</taxon>
    </lineage>
</organism>